<dbReference type="PANTHER" id="PTHR11003">
    <property type="entry name" value="POTASSIUM CHANNEL, SUBFAMILY K"/>
    <property type="match status" value="1"/>
</dbReference>
<feature type="transmembrane region" description="Helical" evidence="9">
    <location>
        <begin position="118"/>
        <end position="137"/>
    </location>
</feature>
<keyword evidence="8" id="KW-0175">Coiled coil</keyword>
<keyword evidence="2" id="KW-0813">Transport</keyword>
<keyword evidence="4 9" id="KW-1133">Transmembrane helix</keyword>
<evidence type="ECO:0000256" key="4">
    <source>
        <dbReference type="ARBA" id="ARBA00022989"/>
    </source>
</evidence>
<dbReference type="GO" id="GO:0016020">
    <property type="term" value="C:membrane"/>
    <property type="evidence" value="ECO:0007669"/>
    <property type="project" value="UniProtKB-SubCell"/>
</dbReference>
<comment type="subcellular location">
    <subcellularLocation>
        <location evidence="1">Membrane</location>
        <topology evidence="1">Multi-pass membrane protein</topology>
    </subcellularLocation>
</comment>
<proteinExistence type="predicted"/>
<protein>
    <recommendedName>
        <fullName evidence="10">Potassium channel domain-containing protein</fullName>
    </recommendedName>
</protein>
<feature type="transmembrane region" description="Helical" evidence="9">
    <location>
        <begin position="84"/>
        <end position="106"/>
    </location>
</feature>
<evidence type="ECO:0000256" key="9">
    <source>
        <dbReference type="SAM" id="Phobius"/>
    </source>
</evidence>
<dbReference type="InterPro" id="IPR003280">
    <property type="entry name" value="2pore_dom_K_chnl"/>
</dbReference>
<keyword evidence="7" id="KW-0407">Ion channel</keyword>
<dbReference type="EMBL" id="JBJKFK010004740">
    <property type="protein sequence ID" value="KAL3308751.1"/>
    <property type="molecule type" value="Genomic_DNA"/>
</dbReference>
<evidence type="ECO:0000256" key="1">
    <source>
        <dbReference type="ARBA" id="ARBA00004141"/>
    </source>
</evidence>
<dbReference type="AlphaFoldDB" id="A0ABD2PSM5"/>
<feature type="domain" description="Potassium channel" evidence="10">
    <location>
        <begin position="97"/>
        <end position="170"/>
    </location>
</feature>
<evidence type="ECO:0000256" key="2">
    <source>
        <dbReference type="ARBA" id="ARBA00022448"/>
    </source>
</evidence>
<dbReference type="Proteomes" id="UP001626550">
    <property type="component" value="Unassembled WGS sequence"/>
</dbReference>
<keyword evidence="6 9" id="KW-0472">Membrane</keyword>
<feature type="coiled-coil region" evidence="8">
    <location>
        <begin position="24"/>
        <end position="51"/>
    </location>
</feature>
<evidence type="ECO:0000256" key="3">
    <source>
        <dbReference type="ARBA" id="ARBA00022692"/>
    </source>
</evidence>
<dbReference type="PANTHER" id="PTHR11003:SF334">
    <property type="entry name" value="FI03418P"/>
    <property type="match status" value="1"/>
</dbReference>
<keyword evidence="3 9" id="KW-0812">Transmembrane</keyword>
<evidence type="ECO:0000259" key="10">
    <source>
        <dbReference type="Pfam" id="PF07885"/>
    </source>
</evidence>
<dbReference type="InterPro" id="IPR013099">
    <property type="entry name" value="K_chnl_dom"/>
</dbReference>
<gene>
    <name evidence="11" type="ORF">Ciccas_012712</name>
</gene>
<evidence type="ECO:0000313" key="12">
    <source>
        <dbReference type="Proteomes" id="UP001626550"/>
    </source>
</evidence>
<dbReference type="Gene3D" id="1.10.287.70">
    <property type="match status" value="1"/>
</dbReference>
<evidence type="ECO:0000256" key="7">
    <source>
        <dbReference type="ARBA" id="ARBA00023303"/>
    </source>
</evidence>
<evidence type="ECO:0000256" key="5">
    <source>
        <dbReference type="ARBA" id="ARBA00023065"/>
    </source>
</evidence>
<evidence type="ECO:0000256" key="8">
    <source>
        <dbReference type="SAM" id="Coils"/>
    </source>
</evidence>
<name>A0ABD2PSM5_9PLAT</name>
<comment type="caution">
    <text evidence="11">The sequence shown here is derived from an EMBL/GenBank/DDBJ whole genome shotgun (WGS) entry which is preliminary data.</text>
</comment>
<organism evidence="11 12">
    <name type="scientific">Cichlidogyrus casuarinus</name>
    <dbReference type="NCBI Taxonomy" id="1844966"/>
    <lineage>
        <taxon>Eukaryota</taxon>
        <taxon>Metazoa</taxon>
        <taxon>Spiralia</taxon>
        <taxon>Lophotrochozoa</taxon>
        <taxon>Platyhelminthes</taxon>
        <taxon>Monogenea</taxon>
        <taxon>Monopisthocotylea</taxon>
        <taxon>Dactylogyridea</taxon>
        <taxon>Ancyrocephalidae</taxon>
        <taxon>Cichlidogyrus</taxon>
    </lineage>
</organism>
<sequence length="205" mass="23549">MFGRSVYVNLCCCRCGNDYLKARRMERRRMLRELQAELEEHEKAKAMENGDFISDKGHYPILVADEDEDDDYDAEDTFDPDKELSVPIMVSVSVLSGYVMCGSYLFKIWETWTLNDGAYFSFITISTVGFGDLVPGMGRFHEPETVTELIIGAIYCVFGLSLLSMCFTLVQCELIRKFSWIGQKFGFQISEKKLKNNIGKFKRLD</sequence>
<dbReference type="GO" id="GO:0034220">
    <property type="term" value="P:monoatomic ion transmembrane transport"/>
    <property type="evidence" value="ECO:0007669"/>
    <property type="project" value="UniProtKB-KW"/>
</dbReference>
<reference evidence="11 12" key="1">
    <citation type="submission" date="2024-11" db="EMBL/GenBank/DDBJ databases">
        <title>Adaptive evolution of stress response genes in parasites aligns with host niche diversity.</title>
        <authorList>
            <person name="Hahn C."/>
            <person name="Resl P."/>
        </authorList>
    </citation>
    <scope>NUCLEOTIDE SEQUENCE [LARGE SCALE GENOMIC DNA]</scope>
    <source>
        <strain evidence="11">EGGRZ-B1_66</strain>
        <tissue evidence="11">Body</tissue>
    </source>
</reference>
<keyword evidence="5" id="KW-0406">Ion transport</keyword>
<dbReference type="Pfam" id="PF07885">
    <property type="entry name" value="Ion_trans_2"/>
    <property type="match status" value="1"/>
</dbReference>
<dbReference type="SUPFAM" id="SSF81324">
    <property type="entry name" value="Voltage-gated potassium channels"/>
    <property type="match status" value="1"/>
</dbReference>
<accession>A0ABD2PSM5</accession>
<evidence type="ECO:0000313" key="11">
    <source>
        <dbReference type="EMBL" id="KAL3308751.1"/>
    </source>
</evidence>
<keyword evidence="12" id="KW-1185">Reference proteome</keyword>
<feature type="transmembrane region" description="Helical" evidence="9">
    <location>
        <begin position="149"/>
        <end position="170"/>
    </location>
</feature>
<evidence type="ECO:0000256" key="6">
    <source>
        <dbReference type="ARBA" id="ARBA00023136"/>
    </source>
</evidence>